<keyword evidence="2" id="KW-0813">Transport</keyword>
<evidence type="ECO:0000256" key="4">
    <source>
        <dbReference type="ARBA" id="ARBA00022989"/>
    </source>
</evidence>
<dbReference type="SUPFAM" id="SSF103473">
    <property type="entry name" value="MFS general substrate transporter"/>
    <property type="match status" value="1"/>
</dbReference>
<feature type="transmembrane region" description="Helical" evidence="6">
    <location>
        <begin position="9"/>
        <end position="32"/>
    </location>
</feature>
<comment type="subcellular location">
    <subcellularLocation>
        <location evidence="1">Cell membrane</location>
        <topology evidence="1">Multi-pass membrane protein</topology>
    </subcellularLocation>
</comment>
<dbReference type="Gene3D" id="1.20.1720.10">
    <property type="entry name" value="Multidrug resistance protein D"/>
    <property type="match status" value="1"/>
</dbReference>
<feature type="transmembrane region" description="Helical" evidence="6">
    <location>
        <begin position="202"/>
        <end position="221"/>
    </location>
</feature>
<feature type="transmembrane region" description="Helical" evidence="6">
    <location>
        <begin position="327"/>
        <end position="346"/>
    </location>
</feature>
<comment type="caution">
    <text evidence="8">The sequence shown here is derived from an EMBL/GenBank/DDBJ whole genome shotgun (WGS) entry which is preliminary data.</text>
</comment>
<accession>A0A6A7KCI4</accession>
<dbReference type="InterPro" id="IPR011701">
    <property type="entry name" value="MFS"/>
</dbReference>
<protein>
    <submittedName>
        <fullName evidence="8">MFS transporter</fullName>
    </submittedName>
</protein>
<keyword evidence="9" id="KW-1185">Reference proteome</keyword>
<evidence type="ECO:0000313" key="8">
    <source>
        <dbReference type="EMBL" id="MPW27106.1"/>
    </source>
</evidence>
<evidence type="ECO:0000259" key="7">
    <source>
        <dbReference type="PROSITE" id="PS50850"/>
    </source>
</evidence>
<proteinExistence type="predicted"/>
<dbReference type="AlphaFoldDB" id="A0A6A7KCI4"/>
<dbReference type="Gene3D" id="1.20.1250.20">
    <property type="entry name" value="MFS general substrate transporter like domains"/>
    <property type="match status" value="1"/>
</dbReference>
<evidence type="ECO:0000256" key="6">
    <source>
        <dbReference type="SAM" id="Phobius"/>
    </source>
</evidence>
<feature type="transmembrane region" description="Helical" evidence="6">
    <location>
        <begin position="44"/>
        <end position="64"/>
    </location>
</feature>
<dbReference type="Proteomes" id="UP000440004">
    <property type="component" value="Unassembled WGS sequence"/>
</dbReference>
<dbReference type="GO" id="GO:0005886">
    <property type="term" value="C:plasma membrane"/>
    <property type="evidence" value="ECO:0007669"/>
    <property type="project" value="UniProtKB-SubCell"/>
</dbReference>
<dbReference type="PANTHER" id="PTHR42718">
    <property type="entry name" value="MAJOR FACILITATOR SUPERFAMILY MULTIDRUG TRANSPORTER MFSC"/>
    <property type="match status" value="1"/>
</dbReference>
<evidence type="ECO:0000256" key="5">
    <source>
        <dbReference type="ARBA" id="ARBA00023136"/>
    </source>
</evidence>
<organism evidence="8 9">
    <name type="scientific">Alkalibaculum sporogenes</name>
    <dbReference type="NCBI Taxonomy" id="2655001"/>
    <lineage>
        <taxon>Bacteria</taxon>
        <taxon>Bacillati</taxon>
        <taxon>Bacillota</taxon>
        <taxon>Clostridia</taxon>
        <taxon>Eubacteriales</taxon>
        <taxon>Eubacteriaceae</taxon>
        <taxon>Alkalibaculum</taxon>
    </lineage>
</organism>
<dbReference type="InterPro" id="IPR036259">
    <property type="entry name" value="MFS_trans_sf"/>
</dbReference>
<evidence type="ECO:0000256" key="2">
    <source>
        <dbReference type="ARBA" id="ARBA00022448"/>
    </source>
</evidence>
<reference evidence="8 9" key="1">
    <citation type="submission" date="2019-10" db="EMBL/GenBank/DDBJ databases">
        <title>Alkalibaculum tamaniensis sp.nov., a new alkaliphilic acetogen, isolated on methoxylated aromatics from a mud volcano.</title>
        <authorList>
            <person name="Khomyakova M.A."/>
            <person name="Merkel A.Y."/>
            <person name="Bonch-Osmolovskaya E.A."/>
            <person name="Slobodkin A.I."/>
        </authorList>
    </citation>
    <scope>NUCLEOTIDE SEQUENCE [LARGE SCALE GENOMIC DNA]</scope>
    <source>
        <strain evidence="8 9">M08DMB</strain>
    </source>
</reference>
<evidence type="ECO:0000256" key="3">
    <source>
        <dbReference type="ARBA" id="ARBA00022692"/>
    </source>
</evidence>
<feature type="transmembrane region" description="Helical" evidence="6">
    <location>
        <begin position="352"/>
        <end position="369"/>
    </location>
</feature>
<feature type="domain" description="Major facilitator superfamily (MFS) profile" evidence="7">
    <location>
        <begin position="10"/>
        <end position="459"/>
    </location>
</feature>
<keyword evidence="3 6" id="KW-0812">Transmembrane</keyword>
<dbReference type="CDD" id="cd17321">
    <property type="entry name" value="MFS_MMR_MDR_like"/>
    <property type="match status" value="1"/>
</dbReference>
<dbReference type="EMBL" id="WHNX01000040">
    <property type="protein sequence ID" value="MPW27106.1"/>
    <property type="molecule type" value="Genomic_DNA"/>
</dbReference>
<keyword evidence="4 6" id="KW-1133">Transmembrane helix</keyword>
<feature type="transmembrane region" description="Helical" evidence="6">
    <location>
        <begin position="76"/>
        <end position="102"/>
    </location>
</feature>
<feature type="transmembrane region" description="Helical" evidence="6">
    <location>
        <begin position="227"/>
        <end position="242"/>
    </location>
</feature>
<feature type="transmembrane region" description="Helical" evidence="6">
    <location>
        <begin position="433"/>
        <end position="453"/>
    </location>
</feature>
<feature type="transmembrane region" description="Helical" evidence="6">
    <location>
        <begin position="108"/>
        <end position="127"/>
    </location>
</feature>
<keyword evidence="5 6" id="KW-0472">Membrane</keyword>
<gene>
    <name evidence="8" type="ORF">GC105_15090</name>
</gene>
<dbReference type="InterPro" id="IPR020846">
    <property type="entry name" value="MFS_dom"/>
</dbReference>
<dbReference type="Pfam" id="PF07690">
    <property type="entry name" value="MFS_1"/>
    <property type="match status" value="1"/>
</dbReference>
<dbReference type="GO" id="GO:0022857">
    <property type="term" value="F:transmembrane transporter activity"/>
    <property type="evidence" value="ECO:0007669"/>
    <property type="project" value="InterPro"/>
</dbReference>
<feature type="transmembrane region" description="Helical" evidence="6">
    <location>
        <begin position="162"/>
        <end position="181"/>
    </location>
</feature>
<dbReference type="RefSeq" id="WP_152806505.1">
    <property type="nucleotide sequence ID" value="NZ_WHNX01000040.1"/>
</dbReference>
<sequence length="462" mass="49777">MNEINNKTIILIISTLGAFWAPFITSSVNIALPHIGSELQLSSSLLNWVTSSTILAIAIFVLPAGKISDIFDRKKVMLVGTIILLAGSFFCGISQSVSFLLFSRVIQGLGSAMISTTVISIVCSAFPTHERGKALGMSVACTYIGLSAGPILGGFIISFTSWRGIFFSSLPVGIILIILLSKVLTTDSFCTEEKVKFDSKGTLLYGFSIFMLVFGLSNLLLYSWSKYILVFGFIFLLVFVYFESKIDNPILNVMALKSNRVLIFSSCASLINYSSTFAISYLMSLYLQVVKNLDPGIAGMVLLTQPALQAFLSPLAGRLSDKISPQILSSSGMALIAICLFSFGFLSSNTNIIIVIFLLGIVGMGFALFSSPNTNAIMSSVEKEYYGIASGIIGTARTVGQSFSMSLTALVSSIYLGNLPISRETIPGFMMSFKTSFIILSFLCILGVFASLARGRSIQSNT</sequence>
<dbReference type="PANTHER" id="PTHR42718:SF9">
    <property type="entry name" value="MAJOR FACILITATOR SUPERFAMILY MULTIDRUG TRANSPORTER MFSC"/>
    <property type="match status" value="1"/>
</dbReference>
<feature type="transmembrane region" description="Helical" evidence="6">
    <location>
        <begin position="134"/>
        <end position="156"/>
    </location>
</feature>
<evidence type="ECO:0000313" key="9">
    <source>
        <dbReference type="Proteomes" id="UP000440004"/>
    </source>
</evidence>
<dbReference type="PROSITE" id="PS50850">
    <property type="entry name" value="MFS"/>
    <property type="match status" value="1"/>
</dbReference>
<feature type="transmembrane region" description="Helical" evidence="6">
    <location>
        <begin position="262"/>
        <end position="284"/>
    </location>
</feature>
<evidence type="ECO:0000256" key="1">
    <source>
        <dbReference type="ARBA" id="ARBA00004651"/>
    </source>
</evidence>
<name>A0A6A7KCI4_9FIRM</name>